<dbReference type="PANTHER" id="PTHR46480">
    <property type="entry name" value="F20B24.22"/>
    <property type="match status" value="1"/>
</dbReference>
<feature type="transmembrane region" description="Helical" evidence="11">
    <location>
        <begin position="72"/>
        <end position="94"/>
    </location>
</feature>
<feature type="transmembrane region" description="Helical" evidence="11">
    <location>
        <begin position="162"/>
        <end position="184"/>
    </location>
</feature>
<keyword evidence="4 11" id="KW-0812">Transmembrane</keyword>
<dbReference type="Proteomes" id="UP001530400">
    <property type="component" value="Unassembled WGS sequence"/>
</dbReference>
<comment type="subcellular location">
    <subcellularLocation>
        <location evidence="1">Cell membrane</location>
        <topology evidence="1">Multi-pass membrane protein</topology>
    </subcellularLocation>
</comment>
<feature type="region of interest" description="Disordered" evidence="10">
    <location>
        <begin position="276"/>
        <end position="298"/>
    </location>
</feature>
<dbReference type="InterPro" id="IPR031846">
    <property type="entry name" value="Hvcn1"/>
</dbReference>
<keyword evidence="2" id="KW-0813">Transport</keyword>
<evidence type="ECO:0000256" key="7">
    <source>
        <dbReference type="ARBA" id="ARBA00023065"/>
    </source>
</evidence>
<keyword evidence="3" id="KW-1003">Cell membrane</keyword>
<dbReference type="InterPro" id="IPR027359">
    <property type="entry name" value="Volt_channel_dom_sf"/>
</dbReference>
<dbReference type="GO" id="GO:0034702">
    <property type="term" value="C:monoatomic ion channel complex"/>
    <property type="evidence" value="ECO:0007669"/>
    <property type="project" value="UniProtKB-KW"/>
</dbReference>
<evidence type="ECO:0008006" key="14">
    <source>
        <dbReference type="Google" id="ProtNLM"/>
    </source>
</evidence>
<keyword evidence="6 11" id="KW-1133">Transmembrane helix</keyword>
<evidence type="ECO:0000256" key="6">
    <source>
        <dbReference type="ARBA" id="ARBA00022989"/>
    </source>
</evidence>
<gene>
    <name evidence="12" type="ORF">ACHAWO_004903</name>
</gene>
<dbReference type="Gene3D" id="1.20.120.350">
    <property type="entry name" value="Voltage-gated potassium channels. Chain C"/>
    <property type="match status" value="1"/>
</dbReference>
<dbReference type="GO" id="GO:0005886">
    <property type="term" value="C:plasma membrane"/>
    <property type="evidence" value="ECO:0007669"/>
    <property type="project" value="UniProtKB-SubCell"/>
</dbReference>
<keyword evidence="7" id="KW-0406">Ion transport</keyword>
<dbReference type="EMBL" id="JALLPJ020000792">
    <property type="protein sequence ID" value="KAL3782842.1"/>
    <property type="molecule type" value="Genomic_DNA"/>
</dbReference>
<evidence type="ECO:0000313" key="12">
    <source>
        <dbReference type="EMBL" id="KAL3782842.1"/>
    </source>
</evidence>
<comment type="caution">
    <text evidence="12">The sequence shown here is derived from an EMBL/GenBank/DDBJ whole genome shotgun (WGS) entry which is preliminary data.</text>
</comment>
<evidence type="ECO:0000256" key="2">
    <source>
        <dbReference type="ARBA" id="ARBA00022448"/>
    </source>
</evidence>
<evidence type="ECO:0000256" key="11">
    <source>
        <dbReference type="SAM" id="Phobius"/>
    </source>
</evidence>
<reference evidence="12 13" key="1">
    <citation type="submission" date="2024-10" db="EMBL/GenBank/DDBJ databases">
        <title>Updated reference genomes for cyclostephanoid diatoms.</title>
        <authorList>
            <person name="Roberts W.R."/>
            <person name="Alverson A.J."/>
        </authorList>
    </citation>
    <scope>NUCLEOTIDE SEQUENCE [LARGE SCALE GENOMIC DNA]</scope>
    <source>
        <strain evidence="12 13">AJA010-31</strain>
    </source>
</reference>
<evidence type="ECO:0000256" key="8">
    <source>
        <dbReference type="ARBA" id="ARBA00023136"/>
    </source>
</evidence>
<evidence type="ECO:0000256" key="5">
    <source>
        <dbReference type="ARBA" id="ARBA00022882"/>
    </source>
</evidence>
<proteinExistence type="predicted"/>
<evidence type="ECO:0000256" key="4">
    <source>
        <dbReference type="ARBA" id="ARBA00022692"/>
    </source>
</evidence>
<protein>
    <recommendedName>
        <fullName evidence="14">Voltage-gated hydrogen channel 1</fullName>
    </recommendedName>
</protein>
<feature type="compositionally biased region" description="Polar residues" evidence="10">
    <location>
        <begin position="1"/>
        <end position="17"/>
    </location>
</feature>
<feature type="region of interest" description="Disordered" evidence="10">
    <location>
        <begin position="1"/>
        <end position="29"/>
    </location>
</feature>
<dbReference type="AlphaFoldDB" id="A0ABD3P508"/>
<feature type="transmembrane region" description="Helical" evidence="11">
    <location>
        <begin position="190"/>
        <end position="213"/>
    </location>
</feature>
<accession>A0ABD3P508</accession>
<keyword evidence="9" id="KW-0407">Ion channel</keyword>
<keyword evidence="13" id="KW-1185">Reference proteome</keyword>
<sequence length="298" mass="34185">MAATSQTNPLATATNPNKRPRPRRIKQSSLGLPTHEEEFFHVQTKYGTPDGKSDPWQVRLLSFLNSKGMQHFLIGLLMLDVTILFIELALDAFFPSCYIVQRDAVSCCPGDNENTHYSAAVSRLLEGADGHDELCEAPLMETSYQAGCDDHKYHGVHVVHDVLFSLTILILSIFEVELLTMMYLIGVDKFFVRVLYIVDLFIVTVSLVLEILFRTLHNQIASDLIGILIFFRLWRFVRIGHGLIASTYEMQEEKLEMWKEYVEELEKIVKRVGENLPQNRPHSFSDENEQEREPARNL</sequence>
<evidence type="ECO:0000256" key="1">
    <source>
        <dbReference type="ARBA" id="ARBA00004651"/>
    </source>
</evidence>
<dbReference type="PANTHER" id="PTHR46480:SF1">
    <property type="entry name" value="VOLTAGE-GATED HYDROGEN CHANNEL 1"/>
    <property type="match status" value="1"/>
</dbReference>
<organism evidence="12 13">
    <name type="scientific">Cyclotella atomus</name>
    <dbReference type="NCBI Taxonomy" id="382360"/>
    <lineage>
        <taxon>Eukaryota</taxon>
        <taxon>Sar</taxon>
        <taxon>Stramenopiles</taxon>
        <taxon>Ochrophyta</taxon>
        <taxon>Bacillariophyta</taxon>
        <taxon>Coscinodiscophyceae</taxon>
        <taxon>Thalassiosirophycidae</taxon>
        <taxon>Stephanodiscales</taxon>
        <taxon>Stephanodiscaceae</taxon>
        <taxon>Cyclotella</taxon>
    </lineage>
</organism>
<evidence type="ECO:0000313" key="13">
    <source>
        <dbReference type="Proteomes" id="UP001530400"/>
    </source>
</evidence>
<evidence type="ECO:0000256" key="10">
    <source>
        <dbReference type="SAM" id="MobiDB-lite"/>
    </source>
</evidence>
<evidence type="ECO:0000256" key="9">
    <source>
        <dbReference type="ARBA" id="ARBA00023303"/>
    </source>
</evidence>
<keyword evidence="5" id="KW-0851">Voltage-gated channel</keyword>
<keyword evidence="8 11" id="KW-0472">Membrane</keyword>
<name>A0ABD3P508_9STRA</name>
<dbReference type="GO" id="GO:0034220">
    <property type="term" value="P:monoatomic ion transmembrane transport"/>
    <property type="evidence" value="ECO:0007669"/>
    <property type="project" value="UniProtKB-KW"/>
</dbReference>
<evidence type="ECO:0000256" key="3">
    <source>
        <dbReference type="ARBA" id="ARBA00022475"/>
    </source>
</evidence>